<dbReference type="Pfam" id="PF05130">
    <property type="entry name" value="FlgN"/>
    <property type="match status" value="1"/>
</dbReference>
<evidence type="ECO:0000256" key="1">
    <source>
        <dbReference type="ARBA" id="ARBA00022795"/>
    </source>
</evidence>
<dbReference type="AlphaFoldDB" id="A0A8J6HZQ6"/>
<protein>
    <submittedName>
        <fullName evidence="3">Flagellar protein FlgN</fullName>
    </submittedName>
</protein>
<feature type="coiled-coil region" evidence="2">
    <location>
        <begin position="35"/>
        <end position="96"/>
    </location>
</feature>
<dbReference type="Gene3D" id="1.20.58.300">
    <property type="entry name" value="FlgN-like"/>
    <property type="match status" value="1"/>
</dbReference>
<gene>
    <name evidence="3" type="ORF">G5B42_02000</name>
</gene>
<dbReference type="InterPro" id="IPR036679">
    <property type="entry name" value="FlgN-like_sf"/>
</dbReference>
<evidence type="ECO:0000313" key="4">
    <source>
        <dbReference type="Proteomes" id="UP000657177"/>
    </source>
</evidence>
<keyword evidence="4" id="KW-1185">Reference proteome</keyword>
<evidence type="ECO:0000256" key="2">
    <source>
        <dbReference type="SAM" id="Coils"/>
    </source>
</evidence>
<dbReference type="EMBL" id="JAAKDE010000003">
    <property type="protein sequence ID" value="MBA2132323.1"/>
    <property type="molecule type" value="Genomic_DNA"/>
</dbReference>
<name>A0A8J6HZQ6_9FIRM</name>
<reference evidence="3" key="1">
    <citation type="submission" date="2020-06" db="EMBL/GenBank/DDBJ databases">
        <title>Novel chitinolytic bacterium.</title>
        <authorList>
            <person name="Ungkulpasvich U."/>
            <person name="Kosugi A."/>
            <person name="Uke A."/>
        </authorList>
    </citation>
    <scope>NUCLEOTIDE SEQUENCE</scope>
    <source>
        <strain evidence="3">UUS1-1</strain>
    </source>
</reference>
<accession>A0A8J6HZQ6</accession>
<sequence>MSTEVQKRMTEELNLLQQLVDLAVAKKEALFENDLEALRKIVDDEEKALAKAEGLRPLNVGEIGDSTEGQRLRQEKAALIARLKEINLLNQQLLEDALAIVDYSLRLIHGAEESNMYGASGKVETVGNRSLLNWRG</sequence>
<comment type="caution">
    <text evidence="3">The sequence shown here is derived from an EMBL/GenBank/DDBJ whole genome shotgun (WGS) entry which is preliminary data.</text>
</comment>
<dbReference type="Proteomes" id="UP000657177">
    <property type="component" value="Unassembled WGS sequence"/>
</dbReference>
<keyword evidence="3" id="KW-0966">Cell projection</keyword>
<dbReference type="RefSeq" id="WP_181338776.1">
    <property type="nucleotide sequence ID" value="NZ_JAAKDE010000003.1"/>
</dbReference>
<keyword evidence="3" id="KW-0969">Cilium</keyword>
<evidence type="ECO:0000313" key="3">
    <source>
        <dbReference type="EMBL" id="MBA2132323.1"/>
    </source>
</evidence>
<dbReference type="InterPro" id="IPR007809">
    <property type="entry name" value="FlgN-like"/>
</dbReference>
<keyword evidence="3" id="KW-0282">Flagellum</keyword>
<dbReference type="GO" id="GO:0044780">
    <property type="term" value="P:bacterial-type flagellum assembly"/>
    <property type="evidence" value="ECO:0007669"/>
    <property type="project" value="InterPro"/>
</dbReference>
<keyword evidence="2" id="KW-0175">Coiled coil</keyword>
<keyword evidence="1" id="KW-1005">Bacterial flagellum biogenesis</keyword>
<dbReference type="SUPFAM" id="SSF140566">
    <property type="entry name" value="FlgN-like"/>
    <property type="match status" value="1"/>
</dbReference>
<proteinExistence type="predicted"/>
<organism evidence="3 4">
    <name type="scientific">Capillibacterium thermochitinicola</name>
    <dbReference type="NCBI Taxonomy" id="2699427"/>
    <lineage>
        <taxon>Bacteria</taxon>
        <taxon>Bacillati</taxon>
        <taxon>Bacillota</taxon>
        <taxon>Capillibacterium</taxon>
    </lineage>
</organism>